<dbReference type="EMBL" id="VBSB01000007">
    <property type="protein sequence ID" value="NTY60117.1"/>
    <property type="molecule type" value="Genomic_DNA"/>
</dbReference>
<dbReference type="SUPFAM" id="SSF53271">
    <property type="entry name" value="PRTase-like"/>
    <property type="match status" value="1"/>
</dbReference>
<sequence>MLTAEFLWRKIEPFNADLIVGIEAAGGPLILALAQAALDDRYSERLSTINFRSSGTHVDPACARRIEAGDRVVLIDDVLNSGRTARSVIRVIESKGAIAAGLICLVKYTNGRPLALRKWRGTIDCVFTLDQLGLHRFLPEI</sequence>
<dbReference type="PANTHER" id="PTHR43864:SF1">
    <property type="entry name" value="XANTHINE PHOSPHORIBOSYLTRANSFERASE"/>
    <property type="match status" value="1"/>
</dbReference>
<name>A0ABX2JTF4_9MYCO</name>
<evidence type="ECO:0000313" key="4">
    <source>
        <dbReference type="EMBL" id="NTY60117.1"/>
    </source>
</evidence>
<reference evidence="4 5" key="1">
    <citation type="submission" date="2019-05" db="EMBL/GenBank/DDBJ databases">
        <title>Mycolicibacterium sphagni ENV482 genome assembly.</title>
        <authorList>
            <person name="Chen W."/>
            <person name="Faulkner N.W."/>
            <person name="Hyman M.R."/>
        </authorList>
    </citation>
    <scope>NUCLEOTIDE SEQUENCE [LARGE SCALE GENOMIC DNA]</scope>
    <source>
        <strain evidence="4 5">ENV482</strain>
    </source>
</reference>
<proteinExistence type="predicted"/>
<gene>
    <name evidence="4" type="ORF">FEG63_11230</name>
</gene>
<dbReference type="Pfam" id="PF00156">
    <property type="entry name" value="Pribosyltran"/>
    <property type="match status" value="1"/>
</dbReference>
<evidence type="ECO:0000256" key="1">
    <source>
        <dbReference type="ARBA" id="ARBA00022679"/>
    </source>
</evidence>
<keyword evidence="5" id="KW-1185">Reference proteome</keyword>
<evidence type="ECO:0000259" key="3">
    <source>
        <dbReference type="Pfam" id="PF00156"/>
    </source>
</evidence>
<comment type="caution">
    <text evidence="4">The sequence shown here is derived from an EMBL/GenBank/DDBJ whole genome shotgun (WGS) entry which is preliminary data.</text>
</comment>
<dbReference type="Proteomes" id="UP000708347">
    <property type="component" value="Unassembled WGS sequence"/>
</dbReference>
<dbReference type="PANTHER" id="PTHR43864">
    <property type="entry name" value="HYPOXANTHINE/GUANINE PHOSPHORIBOSYLTRANSFERASE"/>
    <property type="match status" value="1"/>
</dbReference>
<accession>A0ABX2JTF4</accession>
<keyword evidence="1" id="KW-0808">Transferase</keyword>
<dbReference type="InterPro" id="IPR029057">
    <property type="entry name" value="PRTase-like"/>
</dbReference>
<evidence type="ECO:0000256" key="2">
    <source>
        <dbReference type="ARBA" id="ARBA00022726"/>
    </source>
</evidence>
<protein>
    <recommendedName>
        <fullName evidence="3">Phosphoribosyltransferase domain-containing protein</fullName>
    </recommendedName>
</protein>
<dbReference type="InterPro" id="IPR050118">
    <property type="entry name" value="Pur/Pyrimidine_PRTase"/>
</dbReference>
<feature type="domain" description="Phosphoribosyltransferase" evidence="3">
    <location>
        <begin position="12"/>
        <end position="110"/>
    </location>
</feature>
<keyword evidence="2" id="KW-0660">Purine salvage</keyword>
<evidence type="ECO:0000313" key="5">
    <source>
        <dbReference type="Proteomes" id="UP000708347"/>
    </source>
</evidence>
<dbReference type="InterPro" id="IPR000836">
    <property type="entry name" value="PRTase_dom"/>
</dbReference>
<organism evidence="4 5">
    <name type="scientific">Mycolicibacterium sphagni</name>
    <dbReference type="NCBI Taxonomy" id="1786"/>
    <lineage>
        <taxon>Bacteria</taxon>
        <taxon>Bacillati</taxon>
        <taxon>Actinomycetota</taxon>
        <taxon>Actinomycetes</taxon>
        <taxon>Mycobacteriales</taxon>
        <taxon>Mycobacteriaceae</taxon>
        <taxon>Mycolicibacterium</taxon>
    </lineage>
</organism>
<dbReference type="Gene3D" id="3.40.50.2020">
    <property type="match status" value="1"/>
</dbReference>
<dbReference type="CDD" id="cd06223">
    <property type="entry name" value="PRTases_typeI"/>
    <property type="match status" value="1"/>
</dbReference>